<name>A0A7W7W2E7_9ACTN</name>
<sequence>MPHPAQLDAGQCEALDRDGTYSGTIQFHLERGDLGAALAHLLDDGVLFLVGDRSGRCRVQQGEVDPLGLDGDGTAAVGELAVDFHQFGRWARR</sequence>
<keyword evidence="2" id="KW-1185">Reference proteome</keyword>
<gene>
    <name evidence="1" type="ORF">F4561_001509</name>
</gene>
<organism evidence="1 2">
    <name type="scientific">Lipingzhangella halophila</name>
    <dbReference type="NCBI Taxonomy" id="1783352"/>
    <lineage>
        <taxon>Bacteria</taxon>
        <taxon>Bacillati</taxon>
        <taxon>Actinomycetota</taxon>
        <taxon>Actinomycetes</taxon>
        <taxon>Streptosporangiales</taxon>
        <taxon>Nocardiopsidaceae</taxon>
        <taxon>Lipingzhangella</taxon>
    </lineage>
</organism>
<evidence type="ECO:0000313" key="2">
    <source>
        <dbReference type="Proteomes" id="UP000523007"/>
    </source>
</evidence>
<accession>A0A7W7W2E7</accession>
<comment type="caution">
    <text evidence="1">The sequence shown here is derived from an EMBL/GenBank/DDBJ whole genome shotgun (WGS) entry which is preliminary data.</text>
</comment>
<dbReference type="EMBL" id="JACHJT010000001">
    <property type="protein sequence ID" value="MBB4930689.1"/>
    <property type="molecule type" value="Genomic_DNA"/>
</dbReference>
<evidence type="ECO:0000313" key="1">
    <source>
        <dbReference type="EMBL" id="MBB4930689.1"/>
    </source>
</evidence>
<proteinExistence type="predicted"/>
<dbReference type="AlphaFoldDB" id="A0A7W7W2E7"/>
<dbReference type="Proteomes" id="UP000523007">
    <property type="component" value="Unassembled WGS sequence"/>
</dbReference>
<reference evidence="1 2" key="1">
    <citation type="submission" date="2020-08" db="EMBL/GenBank/DDBJ databases">
        <title>Sequencing the genomes of 1000 actinobacteria strains.</title>
        <authorList>
            <person name="Klenk H.-P."/>
        </authorList>
    </citation>
    <scope>NUCLEOTIDE SEQUENCE [LARGE SCALE GENOMIC DNA]</scope>
    <source>
        <strain evidence="1 2">DSM 102030</strain>
    </source>
</reference>
<protein>
    <submittedName>
        <fullName evidence="1">Uncharacterized protein</fullName>
    </submittedName>
</protein>